<dbReference type="CDD" id="cd08422">
    <property type="entry name" value="PBP2_CrgA_like"/>
    <property type="match status" value="1"/>
</dbReference>
<dbReference type="GO" id="GO:0006351">
    <property type="term" value="P:DNA-templated transcription"/>
    <property type="evidence" value="ECO:0007669"/>
    <property type="project" value="TreeGrafter"/>
</dbReference>
<comment type="similarity">
    <text evidence="1">Belongs to the LysR transcriptional regulatory family.</text>
</comment>
<sequence length="178" mass="20081">MQLGVDDRDVDPIREAVDLVVRLTSNPPDGLVARKLMPVEQILCATPRYLEAAPTIAHPHDLSAHSCLYLGEQERDNRWQFRKDSEWAEVIVDGRYVANHSEIRLDAVLSDLGVGCLPDFMAREAISQGDVVRVLADWEFQAKYSGQAYVLYPPSRFVVPKFRALIDHLVDGLVEPRT</sequence>
<dbReference type="Pfam" id="PF03466">
    <property type="entry name" value="LysR_substrate"/>
    <property type="match status" value="1"/>
</dbReference>
<accession>A0A1J5PX86</accession>
<reference evidence="3" key="1">
    <citation type="submission" date="2016-10" db="EMBL/GenBank/DDBJ databases">
        <title>Sequence of Gallionella enrichment culture.</title>
        <authorList>
            <person name="Poehlein A."/>
            <person name="Muehling M."/>
            <person name="Daniel R."/>
        </authorList>
    </citation>
    <scope>NUCLEOTIDE SEQUENCE</scope>
</reference>
<dbReference type="PANTHER" id="PTHR30537:SF5">
    <property type="entry name" value="HTH-TYPE TRANSCRIPTIONAL ACTIVATOR TTDR-RELATED"/>
    <property type="match status" value="1"/>
</dbReference>
<dbReference type="GO" id="GO:0003700">
    <property type="term" value="F:DNA-binding transcription factor activity"/>
    <property type="evidence" value="ECO:0007669"/>
    <property type="project" value="TreeGrafter"/>
</dbReference>
<dbReference type="EMBL" id="MLJW01001969">
    <property type="protein sequence ID" value="OIQ76089.1"/>
    <property type="molecule type" value="Genomic_DNA"/>
</dbReference>
<dbReference type="GO" id="GO:0043565">
    <property type="term" value="F:sequence-specific DNA binding"/>
    <property type="evidence" value="ECO:0007669"/>
    <property type="project" value="TreeGrafter"/>
</dbReference>
<dbReference type="Gene3D" id="3.40.190.10">
    <property type="entry name" value="Periplasmic binding protein-like II"/>
    <property type="match status" value="2"/>
</dbReference>
<gene>
    <name evidence="3" type="primary">dmlR_23</name>
    <name evidence="3" type="ORF">GALL_422340</name>
</gene>
<protein>
    <submittedName>
        <fullName evidence="3">HTH-type transcriptional regulator DmlR</fullName>
    </submittedName>
</protein>
<dbReference type="SUPFAM" id="SSF53850">
    <property type="entry name" value="Periplasmic binding protein-like II"/>
    <property type="match status" value="1"/>
</dbReference>
<dbReference type="InterPro" id="IPR058163">
    <property type="entry name" value="LysR-type_TF_proteobact-type"/>
</dbReference>
<organism evidence="3">
    <name type="scientific">mine drainage metagenome</name>
    <dbReference type="NCBI Taxonomy" id="410659"/>
    <lineage>
        <taxon>unclassified sequences</taxon>
        <taxon>metagenomes</taxon>
        <taxon>ecological metagenomes</taxon>
    </lineage>
</organism>
<dbReference type="AlphaFoldDB" id="A0A1J5PX86"/>
<comment type="caution">
    <text evidence="3">The sequence shown here is derived from an EMBL/GenBank/DDBJ whole genome shotgun (WGS) entry which is preliminary data.</text>
</comment>
<evidence type="ECO:0000259" key="2">
    <source>
        <dbReference type="Pfam" id="PF03466"/>
    </source>
</evidence>
<feature type="domain" description="LysR substrate-binding" evidence="2">
    <location>
        <begin position="8"/>
        <end position="172"/>
    </location>
</feature>
<evidence type="ECO:0000313" key="3">
    <source>
        <dbReference type="EMBL" id="OIQ76089.1"/>
    </source>
</evidence>
<name>A0A1J5PX86_9ZZZZ</name>
<dbReference type="InterPro" id="IPR005119">
    <property type="entry name" value="LysR_subst-bd"/>
</dbReference>
<evidence type="ECO:0000256" key="1">
    <source>
        <dbReference type="ARBA" id="ARBA00009437"/>
    </source>
</evidence>
<proteinExistence type="inferred from homology"/>
<dbReference type="PANTHER" id="PTHR30537">
    <property type="entry name" value="HTH-TYPE TRANSCRIPTIONAL REGULATOR"/>
    <property type="match status" value="1"/>
</dbReference>